<sequence>MVDKNETIGTASWMNGHAVTARIERGQASKLTIALIGNQAFGLMNFRGALIRRLVGQGHTVVALVPDYTPATRATIRDMGAIPLDHGISRTGLNPWIDGRAIWKLRATLKQIAPDLVLAYTVKPVVYGIFAARLAGVKRRYALIEGLGHAFIHAGTIKQRLLQGFVSALYGFALHLTDRTLFLNADDRAEFSRRGLVPEERSQVVGTIGVALDEWSVAPPVVEPITFLFIGRLLYEKGVAEFAAAAEMIRADFPSARFAMVGDLDSNPSSLQRETLEDWVSRGLVEWPGHTDVRPWIAHASVFVLPSYREGFPRATQEAMAMGRPVITTDVAGCRETVLDRVNGFLIPPRDVHALAKAMRHFLDEPALIASMGAKSRDLAEKHFDVDMATNRLLDAIDVPR</sequence>
<feature type="domain" description="Glycosyltransferase subfamily 4-like N-terminal" evidence="1">
    <location>
        <begin position="49"/>
        <end position="205"/>
    </location>
</feature>
<name>A0AAJ5VS41_9HYPH</name>
<reference evidence="2" key="1">
    <citation type="submission" date="2023-03" db="EMBL/GenBank/DDBJ databases">
        <title>Andean soil-derived lignocellulolytic bacterial consortium as a source of novel taxa and putative plastic-active enzymes.</title>
        <authorList>
            <person name="Diaz-Garcia L."/>
            <person name="Chuvochina M."/>
            <person name="Feuerriegel G."/>
            <person name="Bunk B."/>
            <person name="Sproer C."/>
            <person name="Streit W.R."/>
            <person name="Rodriguez L.M."/>
            <person name="Overmann J."/>
            <person name="Jimenez D.J."/>
        </authorList>
    </citation>
    <scope>NUCLEOTIDE SEQUENCE</scope>
    <source>
        <strain evidence="2">MAG 4196</strain>
    </source>
</reference>
<dbReference type="AlphaFoldDB" id="A0AAJ5VS41"/>
<dbReference type="InterPro" id="IPR028098">
    <property type="entry name" value="Glyco_trans_4-like_N"/>
</dbReference>
<dbReference type="CDD" id="cd03808">
    <property type="entry name" value="GT4_CapM-like"/>
    <property type="match status" value="1"/>
</dbReference>
<accession>A0AAJ5VS41</accession>
<protein>
    <submittedName>
        <fullName evidence="2">Glycosyltransferase family 4 protein</fullName>
    </submittedName>
</protein>
<dbReference type="PANTHER" id="PTHR12526:SF638">
    <property type="entry name" value="SPORE COAT PROTEIN SA"/>
    <property type="match status" value="1"/>
</dbReference>
<dbReference type="Gene3D" id="3.40.50.2000">
    <property type="entry name" value="Glycogen Phosphorylase B"/>
    <property type="match status" value="2"/>
</dbReference>
<proteinExistence type="predicted"/>
<dbReference type="EMBL" id="CP119312">
    <property type="protein sequence ID" value="WEK03793.1"/>
    <property type="molecule type" value="Genomic_DNA"/>
</dbReference>
<evidence type="ECO:0000313" key="2">
    <source>
        <dbReference type="EMBL" id="WEK03793.1"/>
    </source>
</evidence>
<dbReference type="Pfam" id="PF13692">
    <property type="entry name" value="Glyco_trans_1_4"/>
    <property type="match status" value="1"/>
</dbReference>
<dbReference type="SUPFAM" id="SSF53756">
    <property type="entry name" value="UDP-Glycosyltransferase/glycogen phosphorylase"/>
    <property type="match status" value="1"/>
</dbReference>
<dbReference type="Proteomes" id="UP001217476">
    <property type="component" value="Chromosome"/>
</dbReference>
<dbReference type="PANTHER" id="PTHR12526">
    <property type="entry name" value="GLYCOSYLTRANSFERASE"/>
    <property type="match status" value="1"/>
</dbReference>
<evidence type="ECO:0000313" key="3">
    <source>
        <dbReference type="Proteomes" id="UP001217476"/>
    </source>
</evidence>
<dbReference type="Pfam" id="PF13579">
    <property type="entry name" value="Glyco_trans_4_4"/>
    <property type="match status" value="1"/>
</dbReference>
<evidence type="ECO:0000259" key="1">
    <source>
        <dbReference type="Pfam" id="PF13579"/>
    </source>
</evidence>
<dbReference type="GO" id="GO:0016757">
    <property type="term" value="F:glycosyltransferase activity"/>
    <property type="evidence" value="ECO:0007669"/>
    <property type="project" value="TreeGrafter"/>
</dbReference>
<organism evidence="2 3">
    <name type="scientific">Candidatus Devosia phytovorans</name>
    <dbReference type="NCBI Taxonomy" id="3121372"/>
    <lineage>
        <taxon>Bacteria</taxon>
        <taxon>Pseudomonadati</taxon>
        <taxon>Pseudomonadota</taxon>
        <taxon>Alphaproteobacteria</taxon>
        <taxon>Hyphomicrobiales</taxon>
        <taxon>Devosiaceae</taxon>
        <taxon>Devosia</taxon>
    </lineage>
</organism>
<gene>
    <name evidence="2" type="ORF">P0Y65_16595</name>
</gene>